<dbReference type="SUPFAM" id="SSF48452">
    <property type="entry name" value="TPR-like"/>
    <property type="match status" value="3"/>
</dbReference>
<feature type="repeat" description="TPR" evidence="1">
    <location>
        <begin position="350"/>
        <end position="383"/>
    </location>
</feature>
<evidence type="ECO:0000313" key="3">
    <source>
        <dbReference type="EMBL" id="HHJ52219.1"/>
    </source>
</evidence>
<dbReference type="Pfam" id="PF13174">
    <property type="entry name" value="TPR_6"/>
    <property type="match status" value="2"/>
</dbReference>
<dbReference type="EMBL" id="DROD01000232">
    <property type="protein sequence ID" value="HHJ52219.1"/>
    <property type="molecule type" value="Genomic_DNA"/>
</dbReference>
<comment type="caution">
    <text evidence="3">The sequence shown here is derived from an EMBL/GenBank/DDBJ whole genome shotgun (WGS) entry which is preliminary data.</text>
</comment>
<sequence length="814" mass="95057">MQNRKIGISSVYLWLFSIAILIFSMSPFGYAQQRNKMKGLDTLFKKLSVEELIKIRKYYESKVQKLRTEEESYRSQGMEWSESFLKEKGQKIKNRDNMYIRLAEFYIEDADEAYIKAVDEYDKKYSEYEKQLELFDQGKLETEPQPPEFPKHDYSKAIELYDKILTEYPASEYADDALYSKAWLLEQMDKGEESRQVYRELIDKYPDSRFAPESYMRLAEYYFAPREDKTDEEQQIVELRKAIQLYKNVLKYKDSKRYDEALYKLGWSYYKLAARDPKYYNDAITYFILAADDITRAEKYDPKGEISNANVKDEAVEYIGICFTDEAYTKNGVDKARRMLERIGDRPYGPQVMKAIGTTFQKIDENEKAVYAYRSLLEMYPDYEEAPLIQKNIVDALFSLGRDQEAYAARQELYEKYNPKADWYQNLAQSDKADKVKYLKQAYKLSEEALRTNLLLDLQAGEDLEASGKPAREMYQKVADECKIYLEYFPADSNAYDVNWSYAYLLDAKLGEFEKAFDEYIRVSNDYLEESHRHDAALNAVAVADTLVKIRFGATQDTLKKINLAEIAKMSPQALTKEETRLIEAYDNYIKLFPDGEYTPNFLAAAGGIYYNHYKFAEAKIYFQTLVKRFPGAEQKSLAMRSIMDSYFALGKFKDSEIVAKNILNEPGVSEEQKKFAAKRMGQAIFKNAEYLEEQGDYFAAANEFYRVFTDAPTDPKIIEPALLRSGLNYQKAKDWVRAIAVYDTLATRYPKSKFALPALQNMAKDYEELEQYVDAGRIYERIFEEFRNSDNADAALYNASFYYKKGKAWEDAI</sequence>
<keyword evidence="2" id="KW-1133">Transmembrane helix</keyword>
<name>A0A7V5PN88_CALAY</name>
<dbReference type="SMART" id="SM00028">
    <property type="entry name" value="TPR"/>
    <property type="match status" value="5"/>
</dbReference>
<gene>
    <name evidence="3" type="ORF">ENJ89_03405</name>
</gene>
<feature type="transmembrane region" description="Helical" evidence="2">
    <location>
        <begin position="12"/>
        <end position="30"/>
    </location>
</feature>
<accession>A0A7V5PN88</accession>
<evidence type="ECO:0000256" key="1">
    <source>
        <dbReference type="PROSITE-ProRule" id="PRU00339"/>
    </source>
</evidence>
<dbReference type="Gene3D" id="1.25.40.10">
    <property type="entry name" value="Tetratricopeptide repeat domain"/>
    <property type="match status" value="5"/>
</dbReference>
<reference evidence="3" key="1">
    <citation type="journal article" date="2020" name="mSystems">
        <title>Genome- and Community-Level Interaction Insights into Carbon Utilization and Element Cycling Functions of Hydrothermarchaeota in Hydrothermal Sediment.</title>
        <authorList>
            <person name="Zhou Z."/>
            <person name="Liu Y."/>
            <person name="Xu W."/>
            <person name="Pan J."/>
            <person name="Luo Z.H."/>
            <person name="Li M."/>
        </authorList>
    </citation>
    <scope>NUCLEOTIDE SEQUENCE [LARGE SCALE GENOMIC DNA]</scope>
    <source>
        <strain evidence="3">HyVt-527</strain>
    </source>
</reference>
<protein>
    <submittedName>
        <fullName evidence="3">Tetratricopeptide repeat protein</fullName>
    </submittedName>
</protein>
<evidence type="ECO:0000256" key="2">
    <source>
        <dbReference type="SAM" id="Phobius"/>
    </source>
</evidence>
<keyword evidence="1" id="KW-0802">TPR repeat</keyword>
<keyword evidence="2" id="KW-0472">Membrane</keyword>
<organism evidence="3">
    <name type="scientific">Caldithrix abyssi</name>
    <dbReference type="NCBI Taxonomy" id="187145"/>
    <lineage>
        <taxon>Bacteria</taxon>
        <taxon>Pseudomonadati</taxon>
        <taxon>Calditrichota</taxon>
        <taxon>Calditrichia</taxon>
        <taxon>Calditrichales</taxon>
        <taxon>Calditrichaceae</taxon>
        <taxon>Caldithrix</taxon>
    </lineage>
</organism>
<keyword evidence="2" id="KW-0812">Transmembrane</keyword>
<dbReference type="Proteomes" id="UP000886124">
    <property type="component" value="Unassembled WGS sequence"/>
</dbReference>
<dbReference type="InterPro" id="IPR019734">
    <property type="entry name" value="TPR_rpt"/>
</dbReference>
<dbReference type="AlphaFoldDB" id="A0A7V5PN88"/>
<proteinExistence type="predicted"/>
<feature type="non-terminal residue" evidence="3">
    <location>
        <position position="814"/>
    </location>
</feature>
<dbReference type="InterPro" id="IPR011990">
    <property type="entry name" value="TPR-like_helical_dom_sf"/>
</dbReference>
<dbReference type="PROSITE" id="PS50005">
    <property type="entry name" value="TPR"/>
    <property type="match status" value="1"/>
</dbReference>